<dbReference type="Pfam" id="PF14310">
    <property type="entry name" value="Fn3-like"/>
    <property type="match status" value="1"/>
</dbReference>
<dbReference type="Proteomes" id="UP001528920">
    <property type="component" value="Unassembled WGS sequence"/>
</dbReference>
<name>A0ABT5VUC9_9BACT</name>
<dbReference type="PANTHER" id="PTHR30620:SF16">
    <property type="entry name" value="LYSOSOMAL BETA GLUCOSIDASE"/>
    <property type="match status" value="1"/>
</dbReference>
<dbReference type="PROSITE" id="PS51257">
    <property type="entry name" value="PROKAR_LIPOPROTEIN"/>
    <property type="match status" value="1"/>
</dbReference>
<evidence type="ECO:0000256" key="1">
    <source>
        <dbReference type="ARBA" id="ARBA00000448"/>
    </source>
</evidence>
<dbReference type="EC" id="3.2.1.21" evidence="3"/>
<protein>
    <recommendedName>
        <fullName evidence="3">beta-glucosidase</fullName>
        <ecNumber evidence="3">3.2.1.21</ecNumber>
    </recommendedName>
</protein>
<proteinExistence type="inferred from homology"/>
<evidence type="ECO:0000256" key="5">
    <source>
        <dbReference type="ARBA" id="ARBA00022801"/>
    </source>
</evidence>
<dbReference type="PRINTS" id="PR00133">
    <property type="entry name" value="GLHYDRLASE3"/>
</dbReference>
<evidence type="ECO:0000256" key="6">
    <source>
        <dbReference type="ARBA" id="ARBA00023295"/>
    </source>
</evidence>
<dbReference type="Pfam" id="PF01915">
    <property type="entry name" value="Glyco_hydro_3_C"/>
    <property type="match status" value="1"/>
</dbReference>
<comment type="caution">
    <text evidence="9">The sequence shown here is derived from an EMBL/GenBank/DDBJ whole genome shotgun (WGS) entry which is preliminary data.</text>
</comment>
<dbReference type="PROSITE" id="PS00775">
    <property type="entry name" value="GLYCOSYL_HYDROL_F3"/>
    <property type="match status" value="1"/>
</dbReference>
<dbReference type="InterPro" id="IPR017853">
    <property type="entry name" value="GH"/>
</dbReference>
<gene>
    <name evidence="9" type="primary">bglX</name>
    <name evidence="9" type="ORF">L3049_13500</name>
</gene>
<evidence type="ECO:0000256" key="4">
    <source>
        <dbReference type="ARBA" id="ARBA00022729"/>
    </source>
</evidence>
<evidence type="ECO:0000313" key="10">
    <source>
        <dbReference type="Proteomes" id="UP001528920"/>
    </source>
</evidence>
<evidence type="ECO:0000313" key="9">
    <source>
        <dbReference type="EMBL" id="MDE5419015.1"/>
    </source>
</evidence>
<dbReference type="SUPFAM" id="SSF52279">
    <property type="entry name" value="Beta-D-glucan exohydrolase, C-terminal domain"/>
    <property type="match status" value="1"/>
</dbReference>
<dbReference type="InterPro" id="IPR019800">
    <property type="entry name" value="Glyco_hydro_3_AS"/>
</dbReference>
<dbReference type="InterPro" id="IPR002772">
    <property type="entry name" value="Glyco_hydro_3_C"/>
</dbReference>
<dbReference type="PANTHER" id="PTHR30620">
    <property type="entry name" value="PERIPLASMIC BETA-GLUCOSIDASE-RELATED"/>
    <property type="match status" value="1"/>
</dbReference>
<feature type="domain" description="Fibronectin type III-like" evidence="8">
    <location>
        <begin position="676"/>
        <end position="745"/>
    </location>
</feature>
<keyword evidence="4" id="KW-0732">Signal</keyword>
<dbReference type="Gene3D" id="3.40.50.1700">
    <property type="entry name" value="Glycoside hydrolase family 3 C-terminal domain"/>
    <property type="match status" value="1"/>
</dbReference>
<dbReference type="NCBIfam" id="NF011678">
    <property type="entry name" value="PRK15098.1"/>
    <property type="match status" value="1"/>
</dbReference>
<comment type="catalytic activity">
    <reaction evidence="1">
        <text>Hydrolysis of terminal, non-reducing beta-D-glucosyl residues with release of beta-D-glucose.</text>
        <dbReference type="EC" id="3.2.1.21"/>
    </reaction>
</comment>
<organism evidence="9 10">
    <name type="scientific">Paralabilibaculum antarcticum</name>
    <dbReference type="NCBI Taxonomy" id="2912572"/>
    <lineage>
        <taxon>Bacteria</taxon>
        <taxon>Pseudomonadati</taxon>
        <taxon>Bacteroidota</taxon>
        <taxon>Bacteroidia</taxon>
        <taxon>Marinilabiliales</taxon>
        <taxon>Marinifilaceae</taxon>
        <taxon>Paralabilibaculum</taxon>
    </lineage>
</organism>
<dbReference type="Gene3D" id="3.20.20.300">
    <property type="entry name" value="Glycoside hydrolase, family 3, N-terminal domain"/>
    <property type="match status" value="1"/>
</dbReference>
<dbReference type="InterPro" id="IPR026891">
    <property type="entry name" value="Fn3-like"/>
</dbReference>
<keyword evidence="6 7" id="KW-0326">Glycosidase</keyword>
<dbReference type="SUPFAM" id="SSF51445">
    <property type="entry name" value="(Trans)glycosidases"/>
    <property type="match status" value="1"/>
</dbReference>
<dbReference type="InterPro" id="IPR036962">
    <property type="entry name" value="Glyco_hydro_3_N_sf"/>
</dbReference>
<keyword evidence="5 7" id="KW-0378">Hydrolase</keyword>
<dbReference type="Gene3D" id="2.60.40.10">
    <property type="entry name" value="Immunoglobulins"/>
    <property type="match status" value="1"/>
</dbReference>
<evidence type="ECO:0000256" key="3">
    <source>
        <dbReference type="ARBA" id="ARBA00012744"/>
    </source>
</evidence>
<dbReference type="InterPro" id="IPR013783">
    <property type="entry name" value="Ig-like_fold"/>
</dbReference>
<dbReference type="InterPro" id="IPR051915">
    <property type="entry name" value="Cellulose_Degrad_GH3"/>
</dbReference>
<dbReference type="RefSeq" id="WP_275110344.1">
    <property type="nucleotide sequence ID" value="NZ_JAKJSC010000002.1"/>
</dbReference>
<comment type="similarity">
    <text evidence="2 7">Belongs to the glycosyl hydrolase 3 family.</text>
</comment>
<accession>A0ABT5VUC9</accession>
<evidence type="ECO:0000256" key="2">
    <source>
        <dbReference type="ARBA" id="ARBA00005336"/>
    </source>
</evidence>
<evidence type="ECO:0000256" key="7">
    <source>
        <dbReference type="RuleBase" id="RU361161"/>
    </source>
</evidence>
<sequence>MTKTIYLIILSLLILSSCNKEKSNLSEEDKFVSKLLDDMTLSEKIGQLNQYTSHWEMTGPAPQNSESQNRLEQIKNGDVGSMLNVTGADATRKAQELAIKNSRLGIPLIFGYDVIHGYQTMFPIPLAEASSWDTEIVRLSAQVAAKEASAAGLHWTFAPMMDVGRDARWGRVMEGCGEDPYLASVLSVARIKGFQGEDLAAKNTIAACAKHFAGYAFSESGRDYNTVEISPYTLHNIVLPPFKAAANAGVATFMNSFNIINGTPCTANEYLQRTLLKEQWNFKGFVVSDWASLKEISIHGAAENLKEATSLAINAGSDMDMESNGYIKHLKELVEEGKVDESLIDDAAKRILKIKYQLGLFEDPYQYSNIEREKIEIYSEENRSIARKVARHSMVLLKNKEQLLPLSKQVKSIALIGPMANSKDIPLGSWRAKAIKNSAVSLLEGIQASVSAKTKINYAKGCDLTTGDRNFRQELTFKKDNNSKFSEAIKAAQKSEVVIMAIGEDCFQSGEGRSQTNITLKGEQMALFNAVLKVNENIVAVLMNGRPLAIPELSEKAPAILETWFAGSEAGNAIADVLFGDYNPSGKLTMSFPRNVGQCPIYYNYMNTGRPTSTNNVFWSHYTDSPNTPLYPFGYGLSYTNFEYGELTCNKARITKNDSIEVKLSITNSGKFDGEEIVQLYIQDPKAKYARPVKELRAYKKVLLKKGDSKQISFSLNPSDLGYYSPDGEFLIESGTYHIFVGKNSVEVQKISFTLKE</sequence>
<keyword evidence="10" id="KW-1185">Reference proteome</keyword>
<evidence type="ECO:0000259" key="8">
    <source>
        <dbReference type="SMART" id="SM01217"/>
    </source>
</evidence>
<dbReference type="InterPro" id="IPR001764">
    <property type="entry name" value="Glyco_hydro_3_N"/>
</dbReference>
<dbReference type="GO" id="GO:0008422">
    <property type="term" value="F:beta-glucosidase activity"/>
    <property type="evidence" value="ECO:0007669"/>
    <property type="project" value="UniProtKB-EC"/>
</dbReference>
<dbReference type="SMART" id="SM01217">
    <property type="entry name" value="Fn3_like"/>
    <property type="match status" value="1"/>
</dbReference>
<dbReference type="Pfam" id="PF00933">
    <property type="entry name" value="Glyco_hydro_3"/>
    <property type="match status" value="1"/>
</dbReference>
<reference evidence="9 10" key="1">
    <citation type="submission" date="2022-01" db="EMBL/GenBank/DDBJ databases">
        <title>Labilibaculum sp. nov, a marine bacterium isolated from Antarctica.</title>
        <authorList>
            <person name="Dai W."/>
        </authorList>
    </citation>
    <scope>NUCLEOTIDE SEQUENCE [LARGE SCALE GENOMIC DNA]</scope>
    <source>
        <strain evidence="9 10">DW002</strain>
    </source>
</reference>
<dbReference type="EMBL" id="JAKJSC010000002">
    <property type="protein sequence ID" value="MDE5419015.1"/>
    <property type="molecule type" value="Genomic_DNA"/>
</dbReference>
<dbReference type="InterPro" id="IPR036881">
    <property type="entry name" value="Glyco_hydro_3_C_sf"/>
</dbReference>